<accession>W4K7E1</accession>
<evidence type="ECO:0000256" key="3">
    <source>
        <dbReference type="ARBA" id="ARBA00007282"/>
    </source>
</evidence>
<dbReference type="EMBL" id="KI925458">
    <property type="protein sequence ID" value="ETW81679.1"/>
    <property type="molecule type" value="Genomic_DNA"/>
</dbReference>
<evidence type="ECO:0000313" key="10">
    <source>
        <dbReference type="EMBL" id="ETW81679.1"/>
    </source>
</evidence>
<feature type="transmembrane region" description="Helical" evidence="8">
    <location>
        <begin position="308"/>
        <end position="332"/>
    </location>
</feature>
<keyword evidence="6 8" id="KW-1133">Transmembrane helix</keyword>
<feature type="transmembrane region" description="Helical" evidence="8">
    <location>
        <begin position="34"/>
        <end position="51"/>
    </location>
</feature>
<evidence type="ECO:0000313" key="11">
    <source>
        <dbReference type="Proteomes" id="UP000030671"/>
    </source>
</evidence>
<gene>
    <name evidence="10" type="ORF">HETIRDRAFT_434166</name>
</gene>
<dbReference type="GO" id="GO:0016020">
    <property type="term" value="C:membrane"/>
    <property type="evidence" value="ECO:0007669"/>
    <property type="project" value="UniProtKB-SubCell"/>
</dbReference>
<keyword evidence="11" id="KW-1185">Reference proteome</keyword>
<evidence type="ECO:0000256" key="8">
    <source>
        <dbReference type="SAM" id="Phobius"/>
    </source>
</evidence>
<evidence type="ECO:0000256" key="4">
    <source>
        <dbReference type="ARBA" id="ARBA00022679"/>
    </source>
</evidence>
<comment type="similarity">
    <text evidence="3">Belongs to the wax synthase family.</text>
</comment>
<organism evidence="10 11">
    <name type="scientific">Heterobasidion irregulare (strain TC 32-1)</name>
    <dbReference type="NCBI Taxonomy" id="747525"/>
    <lineage>
        <taxon>Eukaryota</taxon>
        <taxon>Fungi</taxon>
        <taxon>Dikarya</taxon>
        <taxon>Basidiomycota</taxon>
        <taxon>Agaricomycotina</taxon>
        <taxon>Agaricomycetes</taxon>
        <taxon>Russulales</taxon>
        <taxon>Bondarzewiaceae</taxon>
        <taxon>Heterobasidion</taxon>
        <taxon>Heterobasidion annosum species complex</taxon>
    </lineage>
</organism>
<feature type="domain" description="Wax synthase" evidence="9">
    <location>
        <begin position="279"/>
        <end position="357"/>
    </location>
</feature>
<evidence type="ECO:0000256" key="5">
    <source>
        <dbReference type="ARBA" id="ARBA00022692"/>
    </source>
</evidence>
<comment type="subcellular location">
    <subcellularLocation>
        <location evidence="1">Membrane</location>
        <topology evidence="1">Multi-pass membrane protein</topology>
    </subcellularLocation>
</comment>
<dbReference type="InterPro" id="IPR044851">
    <property type="entry name" value="Wax_synthase"/>
</dbReference>
<dbReference type="OrthoDB" id="1077582at2759"/>
<dbReference type="GO" id="GO:0008374">
    <property type="term" value="F:O-acyltransferase activity"/>
    <property type="evidence" value="ECO:0007669"/>
    <property type="project" value="InterPro"/>
</dbReference>
<feature type="transmembrane region" description="Helical" evidence="8">
    <location>
        <begin position="212"/>
        <end position="233"/>
    </location>
</feature>
<dbReference type="InterPro" id="IPR032805">
    <property type="entry name" value="Wax_synthase_dom"/>
</dbReference>
<dbReference type="eggNOG" id="ENOG502SHW9">
    <property type="taxonomic scope" value="Eukaryota"/>
</dbReference>
<dbReference type="PANTHER" id="PTHR31595:SF57">
    <property type="entry name" value="OS04G0481900 PROTEIN"/>
    <property type="match status" value="1"/>
</dbReference>
<protein>
    <recommendedName>
        <fullName evidence="9">Wax synthase domain-containing protein</fullName>
    </recommendedName>
</protein>
<dbReference type="GeneID" id="20674730"/>
<feature type="transmembrane region" description="Helical" evidence="8">
    <location>
        <begin position="58"/>
        <end position="82"/>
    </location>
</feature>
<dbReference type="InParanoid" id="W4K7E1"/>
<feature type="transmembrane region" description="Helical" evidence="8">
    <location>
        <begin position="245"/>
        <end position="273"/>
    </location>
</feature>
<feature type="transmembrane region" description="Helical" evidence="8">
    <location>
        <begin position="88"/>
        <end position="111"/>
    </location>
</feature>
<feature type="transmembrane region" description="Helical" evidence="8">
    <location>
        <begin position="352"/>
        <end position="369"/>
    </location>
</feature>
<sequence>MGVTVYQELWYSASQAFRLLIPEPKARVPITWKTIPRTFIYFIPFVFLAYLARRPDTYLIRVLILPSLVSLALHCSFGYIWTDPRLNVYNWGSALCAFVVIAKSIDISLTANGRFKQGERTLGSMREPAVAAKADSDASADASARHRPGNSFLPVWLEDALELIFSIRGLGWDFGRGVHVPSHIRPTERGPFLRAAARSFITNFLMLDLLEALFKLIPGVGSVLGGSIFVSSFPPLQRYAFSTFIHFMTGCALLAGFNMVYDLLTLLAVVLLGHSPTAWPPIMDNPWISNSLHEFWAKRWHQTLRQTFLVFGGIPGRAIAGDLGLIFGTFLASGLYHECSIYAMGRGWDSRVPFFFLLQALALVGERVWRKVTGRRVGGFFGRLWVYFDVIVLGQPLVDAWHRRGLAGAMIIPPPISPARLLLLPAIRSLTGWQL</sequence>
<dbReference type="HOGENOM" id="CLU_034105_1_0_1"/>
<evidence type="ECO:0000256" key="2">
    <source>
        <dbReference type="ARBA" id="ARBA00005179"/>
    </source>
</evidence>
<dbReference type="RefSeq" id="XP_009546303.1">
    <property type="nucleotide sequence ID" value="XM_009548008.1"/>
</dbReference>
<dbReference type="GO" id="GO:0006629">
    <property type="term" value="P:lipid metabolic process"/>
    <property type="evidence" value="ECO:0007669"/>
    <property type="project" value="InterPro"/>
</dbReference>
<proteinExistence type="inferred from homology"/>
<reference evidence="10 11" key="1">
    <citation type="journal article" date="2012" name="New Phytol.">
        <title>Insight into trade-off between wood decay and parasitism from the genome of a fungal forest pathogen.</title>
        <authorList>
            <person name="Olson A."/>
            <person name="Aerts A."/>
            <person name="Asiegbu F."/>
            <person name="Belbahri L."/>
            <person name="Bouzid O."/>
            <person name="Broberg A."/>
            <person name="Canback B."/>
            <person name="Coutinho P.M."/>
            <person name="Cullen D."/>
            <person name="Dalman K."/>
            <person name="Deflorio G."/>
            <person name="van Diepen L.T."/>
            <person name="Dunand C."/>
            <person name="Duplessis S."/>
            <person name="Durling M."/>
            <person name="Gonthier P."/>
            <person name="Grimwood J."/>
            <person name="Fossdal C.G."/>
            <person name="Hansson D."/>
            <person name="Henrissat B."/>
            <person name="Hietala A."/>
            <person name="Himmelstrand K."/>
            <person name="Hoffmeister D."/>
            <person name="Hogberg N."/>
            <person name="James T.Y."/>
            <person name="Karlsson M."/>
            <person name="Kohler A."/>
            <person name="Kues U."/>
            <person name="Lee Y.H."/>
            <person name="Lin Y.C."/>
            <person name="Lind M."/>
            <person name="Lindquist E."/>
            <person name="Lombard V."/>
            <person name="Lucas S."/>
            <person name="Lunden K."/>
            <person name="Morin E."/>
            <person name="Murat C."/>
            <person name="Park J."/>
            <person name="Raffaello T."/>
            <person name="Rouze P."/>
            <person name="Salamov A."/>
            <person name="Schmutz J."/>
            <person name="Solheim H."/>
            <person name="Stahlberg J."/>
            <person name="Velez H."/>
            <person name="de Vries R.P."/>
            <person name="Wiebenga A."/>
            <person name="Woodward S."/>
            <person name="Yakovlev I."/>
            <person name="Garbelotto M."/>
            <person name="Martin F."/>
            <person name="Grigoriev I.V."/>
            <person name="Stenlid J."/>
        </authorList>
    </citation>
    <scope>NUCLEOTIDE SEQUENCE [LARGE SCALE GENOMIC DNA]</scope>
    <source>
        <strain evidence="10 11">TC 32-1</strain>
    </source>
</reference>
<dbReference type="PANTHER" id="PTHR31595">
    <property type="entry name" value="LONG-CHAIN-ALCOHOL O-FATTY-ACYLTRANSFERASE 3-RELATED"/>
    <property type="match status" value="1"/>
</dbReference>
<name>W4K7E1_HETIT</name>
<keyword evidence="7 8" id="KW-0472">Membrane</keyword>
<comment type="pathway">
    <text evidence="2">Secondary metabolite biosynthesis.</text>
</comment>
<dbReference type="KEGG" id="hir:HETIRDRAFT_434166"/>
<dbReference type="Proteomes" id="UP000030671">
    <property type="component" value="Unassembled WGS sequence"/>
</dbReference>
<dbReference type="AlphaFoldDB" id="W4K7E1"/>
<evidence type="ECO:0000256" key="6">
    <source>
        <dbReference type="ARBA" id="ARBA00022989"/>
    </source>
</evidence>
<keyword evidence="4" id="KW-0808">Transferase</keyword>
<evidence type="ECO:0000256" key="7">
    <source>
        <dbReference type="ARBA" id="ARBA00023136"/>
    </source>
</evidence>
<evidence type="ECO:0000256" key="1">
    <source>
        <dbReference type="ARBA" id="ARBA00004141"/>
    </source>
</evidence>
<dbReference type="Pfam" id="PF13813">
    <property type="entry name" value="MBOAT_2"/>
    <property type="match status" value="1"/>
</dbReference>
<keyword evidence="5 8" id="KW-0812">Transmembrane</keyword>
<evidence type="ECO:0000259" key="9">
    <source>
        <dbReference type="Pfam" id="PF13813"/>
    </source>
</evidence>